<dbReference type="Proteomes" id="UP001586593">
    <property type="component" value="Unassembled WGS sequence"/>
</dbReference>
<name>A0ABR3V0H0_9PEZI</name>
<accession>A0ABR3V0H0</accession>
<sequence>MFIMLGKRRRTTSSTSSSSSSSSASRHGGGGPGRLSRVPGTPAAPPRRSPMAEAANNLFTTWLPGSPSRRKMGNSSSAMAAGQPQKKSTGTTPPVSRGGSFKAGALGSWWPGGGGGGGSGDDQDIEGLAESRRVEKREVSTAGSTDSRTGLRESFNGLGQHKCSLFHTQCVLLVEFLSSHCRPLPLRRPTKAFLLRHTHTHTHIFHHFALHMWAWAIVTISFLNEARRRRGGLYLSVCTSRREAAFRALQMRRRISLPSLAVGVMT</sequence>
<keyword evidence="3" id="KW-1185">Reference proteome</keyword>
<feature type="compositionally biased region" description="Basic residues" evidence="1">
    <location>
        <begin position="1"/>
        <end position="11"/>
    </location>
</feature>
<feature type="compositionally biased region" description="Low complexity" evidence="1">
    <location>
        <begin position="12"/>
        <end position="26"/>
    </location>
</feature>
<feature type="compositionally biased region" description="Basic and acidic residues" evidence="1">
    <location>
        <begin position="129"/>
        <end position="139"/>
    </location>
</feature>
<proteinExistence type="predicted"/>
<gene>
    <name evidence="2" type="ORF">VTK73DRAFT_5795</name>
</gene>
<reference evidence="2 3" key="1">
    <citation type="journal article" date="2024" name="Commun. Biol.">
        <title>Comparative genomic analysis of thermophilic fungi reveals convergent evolutionary adaptations and gene losses.</title>
        <authorList>
            <person name="Steindorff A.S."/>
            <person name="Aguilar-Pontes M.V."/>
            <person name="Robinson A.J."/>
            <person name="Andreopoulos B."/>
            <person name="LaButti K."/>
            <person name="Kuo A."/>
            <person name="Mondo S."/>
            <person name="Riley R."/>
            <person name="Otillar R."/>
            <person name="Haridas S."/>
            <person name="Lipzen A."/>
            <person name="Grimwood J."/>
            <person name="Schmutz J."/>
            <person name="Clum A."/>
            <person name="Reid I.D."/>
            <person name="Moisan M.C."/>
            <person name="Butler G."/>
            <person name="Nguyen T.T.M."/>
            <person name="Dewar K."/>
            <person name="Conant G."/>
            <person name="Drula E."/>
            <person name="Henrissat B."/>
            <person name="Hansel C."/>
            <person name="Singer S."/>
            <person name="Hutchinson M.I."/>
            <person name="de Vries R.P."/>
            <person name="Natvig D.O."/>
            <person name="Powell A.J."/>
            <person name="Tsang A."/>
            <person name="Grigoriev I.V."/>
        </authorList>
    </citation>
    <scope>NUCLEOTIDE SEQUENCE [LARGE SCALE GENOMIC DNA]</scope>
    <source>
        <strain evidence="2 3">ATCC 24622</strain>
    </source>
</reference>
<evidence type="ECO:0000256" key="1">
    <source>
        <dbReference type="SAM" id="MobiDB-lite"/>
    </source>
</evidence>
<comment type="caution">
    <text evidence="2">The sequence shown here is derived from an EMBL/GenBank/DDBJ whole genome shotgun (WGS) entry which is preliminary data.</text>
</comment>
<feature type="compositionally biased region" description="Gly residues" evidence="1">
    <location>
        <begin position="110"/>
        <end position="120"/>
    </location>
</feature>
<dbReference type="EMBL" id="JAZHXJ010003245">
    <property type="protein sequence ID" value="KAL1835305.1"/>
    <property type="molecule type" value="Genomic_DNA"/>
</dbReference>
<evidence type="ECO:0000313" key="3">
    <source>
        <dbReference type="Proteomes" id="UP001586593"/>
    </source>
</evidence>
<protein>
    <submittedName>
        <fullName evidence="2">Uncharacterized protein</fullName>
    </submittedName>
</protein>
<evidence type="ECO:0000313" key="2">
    <source>
        <dbReference type="EMBL" id="KAL1835305.1"/>
    </source>
</evidence>
<feature type="compositionally biased region" description="Polar residues" evidence="1">
    <location>
        <begin position="85"/>
        <end position="94"/>
    </location>
</feature>
<feature type="region of interest" description="Disordered" evidence="1">
    <location>
        <begin position="1"/>
        <end position="150"/>
    </location>
</feature>
<organism evidence="2 3">
    <name type="scientific">Phialemonium thermophilum</name>
    <dbReference type="NCBI Taxonomy" id="223376"/>
    <lineage>
        <taxon>Eukaryota</taxon>
        <taxon>Fungi</taxon>
        <taxon>Dikarya</taxon>
        <taxon>Ascomycota</taxon>
        <taxon>Pezizomycotina</taxon>
        <taxon>Sordariomycetes</taxon>
        <taxon>Sordariomycetidae</taxon>
        <taxon>Cephalothecales</taxon>
        <taxon>Cephalothecaceae</taxon>
        <taxon>Phialemonium</taxon>
    </lineage>
</organism>